<feature type="compositionally biased region" description="Low complexity" evidence="1">
    <location>
        <begin position="377"/>
        <end position="402"/>
    </location>
</feature>
<protein>
    <submittedName>
        <fullName evidence="2">DUF6600 domain-containing protein</fullName>
    </submittedName>
</protein>
<feature type="region of interest" description="Disordered" evidence="1">
    <location>
        <begin position="201"/>
        <end position="457"/>
    </location>
</feature>
<reference evidence="2 3" key="1">
    <citation type="submission" date="2024-01" db="EMBL/GenBank/DDBJ databases">
        <title>Niabella digestum sp. nov., isolated from waste digestion system.</title>
        <authorList>
            <person name="Zhang L."/>
        </authorList>
    </citation>
    <scope>NUCLEOTIDE SEQUENCE [LARGE SCALE GENOMIC DNA]</scope>
    <source>
        <strain evidence="2 3">A18</strain>
    </source>
</reference>
<feature type="compositionally biased region" description="Basic and acidic residues" evidence="1">
    <location>
        <begin position="444"/>
        <end position="457"/>
    </location>
</feature>
<evidence type="ECO:0000313" key="2">
    <source>
        <dbReference type="EMBL" id="MEE6186067.1"/>
    </source>
</evidence>
<feature type="compositionally biased region" description="Polar residues" evidence="1">
    <location>
        <begin position="272"/>
        <end position="286"/>
    </location>
</feature>
<feature type="compositionally biased region" description="Low complexity" evidence="1">
    <location>
        <begin position="314"/>
        <end position="323"/>
    </location>
</feature>
<accession>A0ABU7RDK2</accession>
<dbReference type="Pfam" id="PF20245">
    <property type="entry name" value="DUF6600"/>
    <property type="match status" value="1"/>
</dbReference>
<dbReference type="Proteomes" id="UP001357452">
    <property type="component" value="Unassembled WGS sequence"/>
</dbReference>
<name>A0ABU7RDK2_9BACT</name>
<comment type="caution">
    <text evidence="2">The sequence shown here is derived from an EMBL/GenBank/DDBJ whole genome shotgun (WGS) entry which is preliminary data.</text>
</comment>
<keyword evidence="3" id="KW-1185">Reference proteome</keyword>
<sequence length="457" mass="53567">MKRIIKSLGLGVLVLVGALMARPVEAQPRVGVSISFQTFYDALSPYGEWIDYPEYGYTWRPRVGANFRPYATNGYWIYTNDYEWMWYSDYEWGWAPFHYGRWFYDPFYGWLWVPGYDWAPAWVVWRGGGDYFGWAPLRPGISISIGIGTYNPPYDYWTFAPSRYMTSRYISRYYYPYRNNVTIINRTTIIHYHGNRGGRGGHYISGPRRTDVERYTGRIRPLSVRNSDRPGRASLSRNAVSVYRPTVERSSKATYAPRTVQRYDRSAIAPSQARNDGNNSRNTNRSELSRDRNVRVNTPPRREDAIQNRGAVGNNDIRSNNNRRITDNASRTRENNIGRTEQMQRQRVEHEQRAREARQRSEQERQARISEMRQRNEAAQQQQRAAEARQRSVQQQQQQRQAEAQRRAREVQAQRQSAPRVESRSQSRSFESRSSSSAPSRSAARSERSSRSDRRSR</sequence>
<evidence type="ECO:0000256" key="1">
    <source>
        <dbReference type="SAM" id="MobiDB-lite"/>
    </source>
</evidence>
<dbReference type="RefSeq" id="WP_330973472.1">
    <property type="nucleotide sequence ID" value="NZ_JAZGLY010000001.1"/>
</dbReference>
<feature type="compositionally biased region" description="Basic and acidic residues" evidence="1">
    <location>
        <begin position="324"/>
        <end position="376"/>
    </location>
</feature>
<feature type="compositionally biased region" description="Low complexity" evidence="1">
    <location>
        <begin position="413"/>
        <end position="443"/>
    </location>
</feature>
<proteinExistence type="predicted"/>
<organism evidence="2 3">
    <name type="scientific">Niabella digestorum</name>
    <dbReference type="NCBI Taxonomy" id="3117701"/>
    <lineage>
        <taxon>Bacteria</taxon>
        <taxon>Pseudomonadati</taxon>
        <taxon>Bacteroidota</taxon>
        <taxon>Chitinophagia</taxon>
        <taxon>Chitinophagales</taxon>
        <taxon>Chitinophagaceae</taxon>
        <taxon>Niabella</taxon>
    </lineage>
</organism>
<dbReference type="InterPro" id="IPR046535">
    <property type="entry name" value="DUF6600"/>
</dbReference>
<evidence type="ECO:0000313" key="3">
    <source>
        <dbReference type="Proteomes" id="UP001357452"/>
    </source>
</evidence>
<dbReference type="EMBL" id="JAZGLY010000001">
    <property type="protein sequence ID" value="MEE6186067.1"/>
    <property type="molecule type" value="Genomic_DNA"/>
</dbReference>
<feature type="compositionally biased region" description="Basic and acidic residues" evidence="1">
    <location>
        <begin position="403"/>
        <end position="412"/>
    </location>
</feature>
<feature type="compositionally biased region" description="Basic and acidic residues" evidence="1">
    <location>
        <begin position="287"/>
        <end position="306"/>
    </location>
</feature>
<gene>
    <name evidence="2" type="ORF">V2H41_02150</name>
</gene>